<dbReference type="CDD" id="cd01763">
    <property type="entry name" value="Ubl_SUMO_like"/>
    <property type="match status" value="1"/>
</dbReference>
<gene>
    <name evidence="3" type="ORF">QN277_024440</name>
</gene>
<organism evidence="3 4">
    <name type="scientific">Acacia crassicarpa</name>
    <name type="common">northern wattle</name>
    <dbReference type="NCBI Taxonomy" id="499986"/>
    <lineage>
        <taxon>Eukaryota</taxon>
        <taxon>Viridiplantae</taxon>
        <taxon>Streptophyta</taxon>
        <taxon>Embryophyta</taxon>
        <taxon>Tracheophyta</taxon>
        <taxon>Spermatophyta</taxon>
        <taxon>Magnoliopsida</taxon>
        <taxon>eudicotyledons</taxon>
        <taxon>Gunneridae</taxon>
        <taxon>Pentapetalae</taxon>
        <taxon>rosids</taxon>
        <taxon>fabids</taxon>
        <taxon>Fabales</taxon>
        <taxon>Fabaceae</taxon>
        <taxon>Caesalpinioideae</taxon>
        <taxon>mimosoid clade</taxon>
        <taxon>Acacieae</taxon>
        <taxon>Acacia</taxon>
    </lineage>
</organism>
<sequence>MSKQEAATPEIDSEEMEEGKKMEKAGGGGGGGETAKEYVLSCGDKVFVTEMNVVCLIGPVTREERILVTVKYLGEEDLHYTIGKSVKLGFLIEDYCDRKHYAKSNFQFTHQKTGKQVAENRTPEEFGMRHGDVILASLKPEVLQELEGKETG</sequence>
<evidence type="ECO:0000313" key="4">
    <source>
        <dbReference type="Proteomes" id="UP001293593"/>
    </source>
</evidence>
<keyword evidence="4" id="KW-1185">Reference proteome</keyword>
<dbReference type="Proteomes" id="UP001293593">
    <property type="component" value="Unassembled WGS sequence"/>
</dbReference>
<evidence type="ECO:0000259" key="2">
    <source>
        <dbReference type="Pfam" id="PF11976"/>
    </source>
</evidence>
<evidence type="ECO:0000313" key="3">
    <source>
        <dbReference type="EMBL" id="KAK4267694.1"/>
    </source>
</evidence>
<feature type="domain" description="Rad60/SUMO-like" evidence="2">
    <location>
        <begin position="67"/>
        <end position="134"/>
    </location>
</feature>
<dbReference type="InterPro" id="IPR029071">
    <property type="entry name" value="Ubiquitin-like_domsf"/>
</dbReference>
<name>A0AAE1K7N0_9FABA</name>
<dbReference type="Pfam" id="PF11976">
    <property type="entry name" value="Rad60-SLD"/>
    <property type="match status" value="1"/>
</dbReference>
<feature type="region of interest" description="Disordered" evidence="1">
    <location>
        <begin position="1"/>
        <end position="32"/>
    </location>
</feature>
<comment type="caution">
    <text evidence="3">The sequence shown here is derived from an EMBL/GenBank/DDBJ whole genome shotgun (WGS) entry which is preliminary data.</text>
</comment>
<accession>A0AAE1K7N0</accession>
<dbReference type="InterPro" id="IPR022617">
    <property type="entry name" value="Rad60/SUMO-like_dom"/>
</dbReference>
<dbReference type="SUPFAM" id="SSF54236">
    <property type="entry name" value="Ubiquitin-like"/>
    <property type="match status" value="1"/>
</dbReference>
<dbReference type="EMBL" id="JAWXYG010000007">
    <property type="protein sequence ID" value="KAK4267694.1"/>
    <property type="molecule type" value="Genomic_DNA"/>
</dbReference>
<reference evidence="3" key="1">
    <citation type="submission" date="2023-10" db="EMBL/GenBank/DDBJ databases">
        <title>Chromosome-level genome of the transformable northern wattle, Acacia crassicarpa.</title>
        <authorList>
            <person name="Massaro I."/>
            <person name="Sinha N.R."/>
            <person name="Poethig S."/>
            <person name="Leichty A.R."/>
        </authorList>
    </citation>
    <scope>NUCLEOTIDE SEQUENCE</scope>
    <source>
        <strain evidence="3">Acra3RX</strain>
        <tissue evidence="3">Leaf</tissue>
    </source>
</reference>
<proteinExistence type="predicted"/>
<dbReference type="Gene3D" id="3.10.20.90">
    <property type="entry name" value="Phosphatidylinositol 3-kinase Catalytic Subunit, Chain A, domain 1"/>
    <property type="match status" value="1"/>
</dbReference>
<protein>
    <recommendedName>
        <fullName evidence="2">Rad60/SUMO-like domain-containing protein</fullName>
    </recommendedName>
</protein>
<dbReference type="AlphaFoldDB" id="A0AAE1K7N0"/>
<evidence type="ECO:0000256" key="1">
    <source>
        <dbReference type="SAM" id="MobiDB-lite"/>
    </source>
</evidence>